<organism evidence="1 2">
    <name type="scientific">Leptospira borgpetersenii serovar Pomona str. 200901868</name>
    <dbReference type="NCBI Taxonomy" id="1192866"/>
    <lineage>
        <taxon>Bacteria</taxon>
        <taxon>Pseudomonadati</taxon>
        <taxon>Spirochaetota</taxon>
        <taxon>Spirochaetia</taxon>
        <taxon>Leptospirales</taxon>
        <taxon>Leptospiraceae</taxon>
        <taxon>Leptospira</taxon>
    </lineage>
</organism>
<comment type="caution">
    <text evidence="1">The sequence shown here is derived from an EMBL/GenBank/DDBJ whole genome shotgun (WGS) entry which is preliminary data.</text>
</comment>
<dbReference type="Proteomes" id="UP000012159">
    <property type="component" value="Unassembled WGS sequence"/>
</dbReference>
<protein>
    <submittedName>
        <fullName evidence="1">Uncharacterized protein</fullName>
    </submittedName>
</protein>
<evidence type="ECO:0000313" key="1">
    <source>
        <dbReference type="EMBL" id="EMO63233.1"/>
    </source>
</evidence>
<evidence type="ECO:0000313" key="2">
    <source>
        <dbReference type="Proteomes" id="UP000012159"/>
    </source>
</evidence>
<proteinExistence type="predicted"/>
<name>M6WN82_LEPBO</name>
<reference evidence="1 2" key="1">
    <citation type="submission" date="2013-01" db="EMBL/GenBank/DDBJ databases">
        <authorList>
            <person name="Harkins D.M."/>
            <person name="Durkin A.S."/>
            <person name="Brinkac L.M."/>
            <person name="Haft D.H."/>
            <person name="Selengut J.D."/>
            <person name="Sanka R."/>
            <person name="DePew J."/>
            <person name="Purushe J."/>
            <person name="Picardeau M."/>
            <person name="Werts C."/>
            <person name="Goarant C."/>
            <person name="Vinetz J.M."/>
            <person name="Sutton G.G."/>
            <person name="Nierman W.C."/>
            <person name="Fouts D.E."/>
        </authorList>
    </citation>
    <scope>NUCLEOTIDE SEQUENCE [LARGE SCALE GENOMIC DNA]</scope>
    <source>
        <strain evidence="1 2">200901868</strain>
    </source>
</reference>
<dbReference type="EMBL" id="AKWF02000057">
    <property type="protein sequence ID" value="EMO63233.1"/>
    <property type="molecule type" value="Genomic_DNA"/>
</dbReference>
<dbReference type="STRING" id="1192866.LEP1GSC133_2277"/>
<accession>M6WN82</accession>
<sequence>MALPLIFVFLFEFAFLPVFESRSLFADPFDQNFENKNKAKGRLESYYNAAEKLRTLWNGSRLSKVGNES</sequence>
<dbReference type="AlphaFoldDB" id="M6WN82"/>
<gene>
    <name evidence="1" type="ORF">LEP1GSC133_2277</name>
</gene>